<dbReference type="AlphaFoldDB" id="A0ABD3PL63"/>
<proteinExistence type="predicted"/>
<keyword evidence="2" id="KW-1185">Reference proteome</keyword>
<sequence length="125" mass="13613">MAMAPILCVAIFHLPVRIRFLPITKITRKEHTIDIPRITPLHSFANFSDSVSASFSNSSIDIDTYSSCWISKSISSSSKVYSSSCSSYPNSSSIGATDNTPLRCKVMYSTTTFATLSSKLVMISG</sequence>
<gene>
    <name evidence="1" type="ORF">ACHAWO_007388</name>
</gene>
<reference evidence="1 2" key="1">
    <citation type="submission" date="2024-10" db="EMBL/GenBank/DDBJ databases">
        <title>Updated reference genomes for cyclostephanoid diatoms.</title>
        <authorList>
            <person name="Roberts W.R."/>
            <person name="Alverson A.J."/>
        </authorList>
    </citation>
    <scope>NUCLEOTIDE SEQUENCE [LARGE SCALE GENOMIC DNA]</scope>
    <source>
        <strain evidence="1 2">AJA010-31</strain>
    </source>
</reference>
<dbReference type="EMBL" id="JALLPJ020000565">
    <property type="protein sequence ID" value="KAL3788433.1"/>
    <property type="molecule type" value="Genomic_DNA"/>
</dbReference>
<accession>A0ABD3PL63</accession>
<organism evidence="1 2">
    <name type="scientific">Cyclotella atomus</name>
    <dbReference type="NCBI Taxonomy" id="382360"/>
    <lineage>
        <taxon>Eukaryota</taxon>
        <taxon>Sar</taxon>
        <taxon>Stramenopiles</taxon>
        <taxon>Ochrophyta</taxon>
        <taxon>Bacillariophyta</taxon>
        <taxon>Coscinodiscophyceae</taxon>
        <taxon>Thalassiosirophycidae</taxon>
        <taxon>Stephanodiscales</taxon>
        <taxon>Stephanodiscaceae</taxon>
        <taxon>Cyclotella</taxon>
    </lineage>
</organism>
<dbReference type="Proteomes" id="UP001530400">
    <property type="component" value="Unassembled WGS sequence"/>
</dbReference>
<comment type="caution">
    <text evidence="1">The sequence shown here is derived from an EMBL/GenBank/DDBJ whole genome shotgun (WGS) entry which is preliminary data.</text>
</comment>
<name>A0ABD3PL63_9STRA</name>
<evidence type="ECO:0000313" key="1">
    <source>
        <dbReference type="EMBL" id="KAL3788433.1"/>
    </source>
</evidence>
<protein>
    <submittedName>
        <fullName evidence="1">Uncharacterized protein</fullName>
    </submittedName>
</protein>
<evidence type="ECO:0000313" key="2">
    <source>
        <dbReference type="Proteomes" id="UP001530400"/>
    </source>
</evidence>